<evidence type="ECO:0000313" key="4">
    <source>
        <dbReference type="Proteomes" id="UP000546200"/>
    </source>
</evidence>
<feature type="compositionally biased region" description="Basic and acidic residues" evidence="1">
    <location>
        <begin position="139"/>
        <end position="149"/>
    </location>
</feature>
<gene>
    <name evidence="3" type="ORF">FHS94_000100</name>
</gene>
<evidence type="ECO:0000256" key="1">
    <source>
        <dbReference type="SAM" id="MobiDB-lite"/>
    </source>
</evidence>
<proteinExistence type="predicted"/>
<reference evidence="3 4" key="1">
    <citation type="submission" date="2020-08" db="EMBL/GenBank/DDBJ databases">
        <title>Genomic Encyclopedia of Type Strains, Phase IV (KMG-IV): sequencing the most valuable type-strain genomes for metagenomic binning, comparative biology and taxonomic classification.</title>
        <authorList>
            <person name="Goeker M."/>
        </authorList>
    </citation>
    <scope>NUCLEOTIDE SEQUENCE [LARGE SCALE GENOMIC DNA]</scope>
    <source>
        <strain evidence="3 4">DSM 100044</strain>
    </source>
</reference>
<feature type="chain" id="PRO_5030647011" description="DUF4189 domain-containing protein" evidence="2">
    <location>
        <begin position="20"/>
        <end position="160"/>
    </location>
</feature>
<comment type="caution">
    <text evidence="3">The sequence shown here is derived from an EMBL/GenBank/DDBJ whole genome shotgun (WGS) entry which is preliminary data.</text>
</comment>
<evidence type="ECO:0000313" key="3">
    <source>
        <dbReference type="EMBL" id="MBB5713281.1"/>
    </source>
</evidence>
<name>A0A7W9B9U1_9SPHN</name>
<dbReference type="AlphaFoldDB" id="A0A7W9B9U1"/>
<evidence type="ECO:0008006" key="5">
    <source>
        <dbReference type="Google" id="ProtNLM"/>
    </source>
</evidence>
<feature type="signal peptide" evidence="2">
    <location>
        <begin position="1"/>
        <end position="19"/>
    </location>
</feature>
<dbReference type="Proteomes" id="UP000546200">
    <property type="component" value="Unassembled WGS sequence"/>
</dbReference>
<protein>
    <recommendedName>
        <fullName evidence="5">DUF4189 domain-containing protein</fullName>
    </recommendedName>
</protein>
<feature type="region of interest" description="Disordered" evidence="1">
    <location>
        <begin position="139"/>
        <end position="160"/>
    </location>
</feature>
<evidence type="ECO:0000256" key="2">
    <source>
        <dbReference type="SAM" id="SignalP"/>
    </source>
</evidence>
<sequence>MRKNMLAALGLALAGPAAAQQAVPTVALPGAAKPKPVTGTSEVSRNAPVNGVLVLYGNERCPTNSDGAEVVVCTRRSASEKFRVPKELREFQVTPQNESWAARAPEALSAGVGVNSIGSCSVVGQAGQTGCFHQAVRGNRRENQARKADQANADRIINER</sequence>
<keyword evidence="2" id="KW-0732">Signal</keyword>
<dbReference type="EMBL" id="JACIJK010000001">
    <property type="protein sequence ID" value="MBB5713281.1"/>
    <property type="molecule type" value="Genomic_DNA"/>
</dbReference>
<organism evidence="3 4">
    <name type="scientific">Sphingomonas aerophila</name>
    <dbReference type="NCBI Taxonomy" id="1344948"/>
    <lineage>
        <taxon>Bacteria</taxon>
        <taxon>Pseudomonadati</taxon>
        <taxon>Pseudomonadota</taxon>
        <taxon>Alphaproteobacteria</taxon>
        <taxon>Sphingomonadales</taxon>
        <taxon>Sphingomonadaceae</taxon>
        <taxon>Sphingomonas</taxon>
    </lineage>
</organism>
<keyword evidence="4" id="KW-1185">Reference proteome</keyword>
<dbReference type="RefSeq" id="WP_184053240.1">
    <property type="nucleotide sequence ID" value="NZ_JACIJK010000001.1"/>
</dbReference>
<accession>A0A7W9B9U1</accession>